<dbReference type="PANTHER" id="PTHR19375">
    <property type="entry name" value="HEAT SHOCK PROTEIN 70KDA"/>
    <property type="match status" value="1"/>
</dbReference>
<dbReference type="SUPFAM" id="SSF100934">
    <property type="entry name" value="Heat shock protein 70kD (HSP70), C-terminal subdomain"/>
    <property type="match status" value="1"/>
</dbReference>
<dbReference type="NCBIfam" id="NF001413">
    <property type="entry name" value="PRK00290.1"/>
    <property type="match status" value="1"/>
</dbReference>
<evidence type="ECO:0000256" key="4">
    <source>
        <dbReference type="ARBA" id="ARBA00022840"/>
    </source>
</evidence>
<keyword evidence="6" id="KW-0496">Mitochondrion</keyword>
<evidence type="ECO:0000313" key="10">
    <source>
        <dbReference type="Proteomes" id="UP000788993"/>
    </source>
</evidence>
<dbReference type="PROSITE" id="PS00297">
    <property type="entry name" value="HSP70_1"/>
    <property type="match status" value="1"/>
</dbReference>
<dbReference type="NCBIfam" id="TIGR02350">
    <property type="entry name" value="prok_dnaK"/>
    <property type="match status" value="1"/>
</dbReference>
<feature type="coiled-coil region" evidence="8">
    <location>
        <begin position="570"/>
        <end position="597"/>
    </location>
</feature>
<evidence type="ECO:0008006" key="11">
    <source>
        <dbReference type="Google" id="ProtNLM"/>
    </source>
</evidence>
<dbReference type="HAMAP" id="MF_00332">
    <property type="entry name" value="DnaK"/>
    <property type="match status" value="1"/>
</dbReference>
<dbReference type="InterPro" id="IPR013126">
    <property type="entry name" value="Hsp_70_fam"/>
</dbReference>
<dbReference type="GO" id="GO:0140662">
    <property type="term" value="F:ATP-dependent protein folding chaperone"/>
    <property type="evidence" value="ECO:0007669"/>
    <property type="project" value="InterPro"/>
</dbReference>
<proteinExistence type="inferred from homology"/>
<dbReference type="SUPFAM" id="SSF100920">
    <property type="entry name" value="Heat shock protein 70kD (HSP70), peptide-binding domain"/>
    <property type="match status" value="1"/>
</dbReference>
<dbReference type="AlphaFoldDB" id="A0A9P8PDH7"/>
<dbReference type="EMBL" id="JAEUBD010000983">
    <property type="protein sequence ID" value="KAH3669580.1"/>
    <property type="molecule type" value="Genomic_DNA"/>
</dbReference>
<keyword evidence="8" id="KW-0175">Coiled coil</keyword>
<evidence type="ECO:0000256" key="8">
    <source>
        <dbReference type="SAM" id="Coils"/>
    </source>
</evidence>
<reference evidence="9" key="2">
    <citation type="submission" date="2021-01" db="EMBL/GenBank/DDBJ databases">
        <authorList>
            <person name="Schikora-Tamarit M.A."/>
        </authorList>
    </citation>
    <scope>NUCLEOTIDE SEQUENCE</scope>
    <source>
        <strain evidence="9">NCAIM Y.01608</strain>
    </source>
</reference>
<dbReference type="InterPro" id="IPR029047">
    <property type="entry name" value="HSP70_peptide-bd_sf"/>
</dbReference>
<gene>
    <name evidence="9" type="ORF">OGATHE_002392</name>
</gene>
<evidence type="ECO:0000313" key="9">
    <source>
        <dbReference type="EMBL" id="KAH3669580.1"/>
    </source>
</evidence>
<keyword evidence="4 7" id="KW-0067">ATP-binding</keyword>
<dbReference type="GO" id="GO:0005524">
    <property type="term" value="F:ATP binding"/>
    <property type="evidence" value="ECO:0007669"/>
    <property type="project" value="UniProtKB-KW"/>
</dbReference>
<evidence type="ECO:0000256" key="3">
    <source>
        <dbReference type="ARBA" id="ARBA00022741"/>
    </source>
</evidence>
<keyword evidence="10" id="KW-1185">Reference proteome</keyword>
<evidence type="ECO:0000256" key="1">
    <source>
        <dbReference type="ARBA" id="ARBA00004305"/>
    </source>
</evidence>
<dbReference type="FunFam" id="3.90.640.10:FF:000003">
    <property type="entry name" value="Molecular chaperone DnaK"/>
    <property type="match status" value="1"/>
</dbReference>
<dbReference type="GO" id="GO:0051082">
    <property type="term" value="F:unfolded protein binding"/>
    <property type="evidence" value="ECO:0007669"/>
    <property type="project" value="InterPro"/>
</dbReference>
<organism evidence="9 10">
    <name type="scientific">Ogataea polymorpha</name>
    <dbReference type="NCBI Taxonomy" id="460523"/>
    <lineage>
        <taxon>Eukaryota</taxon>
        <taxon>Fungi</taxon>
        <taxon>Dikarya</taxon>
        <taxon>Ascomycota</taxon>
        <taxon>Saccharomycotina</taxon>
        <taxon>Pichiomycetes</taxon>
        <taxon>Pichiales</taxon>
        <taxon>Pichiaceae</taxon>
        <taxon>Ogataea</taxon>
    </lineage>
</organism>
<dbReference type="InterPro" id="IPR029048">
    <property type="entry name" value="HSP70_C_sf"/>
</dbReference>
<keyword evidence="3 7" id="KW-0547">Nucleotide-binding</keyword>
<dbReference type="Proteomes" id="UP000788993">
    <property type="component" value="Unassembled WGS sequence"/>
</dbReference>
<dbReference type="Gene3D" id="3.90.640.10">
    <property type="entry name" value="Actin, Chain A, domain 4"/>
    <property type="match status" value="1"/>
</dbReference>
<comment type="caution">
    <text evidence="9">The sequence shown here is derived from an EMBL/GenBank/DDBJ whole genome shotgun (WGS) entry which is preliminary data.</text>
</comment>
<dbReference type="InterPro" id="IPR043129">
    <property type="entry name" value="ATPase_NBD"/>
</dbReference>
<dbReference type="Gene3D" id="2.60.34.10">
    <property type="entry name" value="Substrate Binding Domain Of DNAk, Chain A, domain 1"/>
    <property type="match status" value="1"/>
</dbReference>
<dbReference type="OrthoDB" id="2401965at2759"/>
<evidence type="ECO:0000256" key="7">
    <source>
        <dbReference type="RuleBase" id="RU003322"/>
    </source>
</evidence>
<dbReference type="Gene3D" id="1.20.1270.10">
    <property type="match status" value="1"/>
</dbReference>
<dbReference type="Pfam" id="PF00012">
    <property type="entry name" value="HSP70"/>
    <property type="match status" value="1"/>
</dbReference>
<comment type="similarity">
    <text evidence="2 7">Belongs to the heat shock protein 70 family.</text>
</comment>
<dbReference type="GO" id="GO:0005759">
    <property type="term" value="C:mitochondrial matrix"/>
    <property type="evidence" value="ECO:0007669"/>
    <property type="project" value="UniProtKB-SubCell"/>
</dbReference>
<dbReference type="FunFam" id="3.30.420.40:FF:000004">
    <property type="entry name" value="Molecular chaperone DnaK"/>
    <property type="match status" value="1"/>
</dbReference>
<dbReference type="PROSITE" id="PS01036">
    <property type="entry name" value="HSP70_3"/>
    <property type="match status" value="1"/>
</dbReference>
<comment type="subcellular location">
    <subcellularLocation>
        <location evidence="1">Mitochondrion matrix</location>
    </subcellularLocation>
</comment>
<dbReference type="InterPro" id="IPR018181">
    <property type="entry name" value="Heat_shock_70_CS"/>
</dbReference>
<dbReference type="PRINTS" id="PR00301">
    <property type="entry name" value="HEATSHOCK70"/>
</dbReference>
<dbReference type="FunFam" id="1.20.1270.10:FF:000007">
    <property type="entry name" value="Heat shock protein, mitochondrial"/>
    <property type="match status" value="1"/>
</dbReference>
<dbReference type="InterPro" id="IPR012725">
    <property type="entry name" value="Chaperone_DnaK"/>
</dbReference>
<name>A0A9P8PDH7_9ASCO</name>
<evidence type="ECO:0000256" key="2">
    <source>
        <dbReference type="ARBA" id="ARBA00007381"/>
    </source>
</evidence>
<evidence type="ECO:0000256" key="6">
    <source>
        <dbReference type="ARBA" id="ARBA00023128"/>
    </source>
</evidence>
<dbReference type="CDD" id="cd11733">
    <property type="entry name" value="ASKHA_NBD_HSP70_HSPA9"/>
    <property type="match status" value="1"/>
</dbReference>
<protein>
    <recommendedName>
        <fullName evidence="11">Heat shock protein SSC1, mitochondrial</fullName>
    </recommendedName>
</protein>
<keyword evidence="5" id="KW-0809">Transit peptide</keyword>
<evidence type="ECO:0000256" key="5">
    <source>
        <dbReference type="ARBA" id="ARBA00022946"/>
    </source>
</evidence>
<accession>A0A9P8PDH7</accession>
<reference evidence="9" key="1">
    <citation type="journal article" date="2021" name="Open Biol.">
        <title>Shared evolutionary footprints suggest mitochondrial oxidative damage underlies multiple complex I losses in fungi.</title>
        <authorList>
            <person name="Schikora-Tamarit M.A."/>
            <person name="Marcet-Houben M."/>
            <person name="Nosek J."/>
            <person name="Gabaldon T."/>
        </authorList>
    </citation>
    <scope>NUCLEOTIDE SEQUENCE</scope>
    <source>
        <strain evidence="9">NCAIM Y.01608</strain>
    </source>
</reference>
<dbReference type="SUPFAM" id="SSF53067">
    <property type="entry name" value="Actin-like ATPase domain"/>
    <property type="match status" value="2"/>
</dbReference>
<dbReference type="PROSITE" id="PS00329">
    <property type="entry name" value="HSP70_2"/>
    <property type="match status" value="1"/>
</dbReference>
<dbReference type="Gene3D" id="3.30.420.40">
    <property type="match status" value="2"/>
</dbReference>
<dbReference type="FunFam" id="2.60.34.10:FF:000014">
    <property type="entry name" value="Chaperone protein DnaK HSP70"/>
    <property type="match status" value="1"/>
</dbReference>
<sequence length="658" mass="71292">MLANIARNVRSVSIEHRIIVCPLTSQSSLRQLRYNSTKVTGSVIGIDLGTTNSAVAVMEGKTPRIIENAEGSRTTPSVVAFTKDGERLVGIPAKRQAVVNPENTLFATKRLIGRRFEDQEVQRDLNQVPYKIVKHTNGDAWVEARGQKYSPAQIGGFILNKMKETAEAYLGKPVKNAVVTVPAYFNDAQRQATKDAGAIVGLNVARVVNEPTAAALAYGLEKTDTNVVAVFDLGGGTFDISILDIDNGVFEVKSTNGDTHLGGEDFDIALVRYIVDAFKKESGIDLQNDRMAIQRIREAAEKAKIELSSTLSTEINLPFITADASGPKHINLKMSRSQLEQLVEPLIKKTVEPVKKALKDAGLSTSQISEVILVGGMTRMPKVVETVKSLFGKEPSKAVNPDEAVAIGAAIQGAVLSGEVKDVLLLDVTPLSLGIETLGGVFTRLIPRNTTVPTKKSQIFSTAASGQTSVEIRVFQGERELVRDNKLIGNFTLSGIPPAPKGVPQIEVTFDIDADGIINVSAKDKASGKDNSITVAGSSGLSEAEIEKMVNEAEKFKEQDRARKEAIEQVNRADQLCADTEKSLEEFKEKLDATEVENINKKIAELREIIVKVNGGETVEADEIKTKYEELQADSLKLFEKLYKDGNASSSESSGEQK</sequence>